<keyword evidence="6" id="KW-1185">Reference proteome</keyword>
<feature type="domain" description="Tyr recombinase" evidence="4">
    <location>
        <begin position="1"/>
        <end position="187"/>
    </location>
</feature>
<proteinExistence type="inferred from homology"/>
<keyword evidence="3" id="KW-0233">DNA recombination</keyword>
<protein>
    <submittedName>
        <fullName evidence="5">Tyrosine-type recombinase/integrase</fullName>
    </submittedName>
</protein>
<sequence length="193" mass="21859">MKTRVINIEEYKAILTTIGSGFTFKVNGADRKFRPNQRVKLALMLEGNLGVRIGDTLNLTLNSFRNNGTNIVLDIVEEKTGKNRTFTAPKELYLVVKEYALDNKLSTDDKLFPITERAVQKQLKIVCNYLGLENISTHSFRKFYANEIFNNNGQNIELVRALLQHSTIAITQKYLGVSSKEIESAISNHVHIV</sequence>
<dbReference type="GO" id="GO:0003677">
    <property type="term" value="F:DNA binding"/>
    <property type="evidence" value="ECO:0007669"/>
    <property type="project" value="UniProtKB-KW"/>
</dbReference>
<name>A0A7Y0EFW6_9CLOT</name>
<evidence type="ECO:0000259" key="4">
    <source>
        <dbReference type="PROSITE" id="PS51898"/>
    </source>
</evidence>
<dbReference type="AlphaFoldDB" id="A0A7Y0EFW6"/>
<organism evidence="5 6">
    <name type="scientific">Clostridium muellerianum</name>
    <dbReference type="NCBI Taxonomy" id="2716538"/>
    <lineage>
        <taxon>Bacteria</taxon>
        <taxon>Bacillati</taxon>
        <taxon>Bacillota</taxon>
        <taxon>Clostridia</taxon>
        <taxon>Eubacteriales</taxon>
        <taxon>Clostridiaceae</taxon>
        <taxon>Clostridium</taxon>
    </lineage>
</organism>
<evidence type="ECO:0000256" key="3">
    <source>
        <dbReference type="ARBA" id="ARBA00023172"/>
    </source>
</evidence>
<comment type="caution">
    <text evidence="5">The sequence shown here is derived from an EMBL/GenBank/DDBJ whole genome shotgun (WGS) entry which is preliminary data.</text>
</comment>
<evidence type="ECO:0000313" key="6">
    <source>
        <dbReference type="Proteomes" id="UP000537131"/>
    </source>
</evidence>
<dbReference type="Gene3D" id="1.10.443.10">
    <property type="entry name" value="Intergrase catalytic core"/>
    <property type="match status" value="1"/>
</dbReference>
<dbReference type="RefSeq" id="WP_169297340.1">
    <property type="nucleotide sequence ID" value="NZ_JABBNI010000014.1"/>
</dbReference>
<dbReference type="PANTHER" id="PTHR30349:SF41">
    <property type="entry name" value="INTEGRASE_RECOMBINASE PROTEIN MJ0367-RELATED"/>
    <property type="match status" value="1"/>
</dbReference>
<dbReference type="InterPro" id="IPR002104">
    <property type="entry name" value="Integrase_catalytic"/>
</dbReference>
<dbReference type="InterPro" id="IPR013762">
    <property type="entry name" value="Integrase-like_cat_sf"/>
</dbReference>
<dbReference type="GO" id="GO:0015074">
    <property type="term" value="P:DNA integration"/>
    <property type="evidence" value="ECO:0007669"/>
    <property type="project" value="InterPro"/>
</dbReference>
<accession>A0A7Y0EFW6</accession>
<dbReference type="PROSITE" id="PS51898">
    <property type="entry name" value="TYR_RECOMBINASE"/>
    <property type="match status" value="1"/>
</dbReference>
<gene>
    <name evidence="5" type="ORF">HBE96_08535</name>
</gene>
<evidence type="ECO:0000256" key="2">
    <source>
        <dbReference type="ARBA" id="ARBA00023125"/>
    </source>
</evidence>
<dbReference type="InterPro" id="IPR050090">
    <property type="entry name" value="Tyrosine_recombinase_XerCD"/>
</dbReference>
<keyword evidence="2" id="KW-0238">DNA-binding</keyword>
<dbReference type="PANTHER" id="PTHR30349">
    <property type="entry name" value="PHAGE INTEGRASE-RELATED"/>
    <property type="match status" value="1"/>
</dbReference>
<dbReference type="EMBL" id="JABBNI010000014">
    <property type="protein sequence ID" value="NMM62741.1"/>
    <property type="molecule type" value="Genomic_DNA"/>
</dbReference>
<evidence type="ECO:0000256" key="1">
    <source>
        <dbReference type="ARBA" id="ARBA00008857"/>
    </source>
</evidence>
<dbReference type="GO" id="GO:0006310">
    <property type="term" value="P:DNA recombination"/>
    <property type="evidence" value="ECO:0007669"/>
    <property type="project" value="UniProtKB-KW"/>
</dbReference>
<reference evidence="5 6" key="1">
    <citation type="submission" date="2020-06" db="EMBL/GenBank/DDBJ databases">
        <title>Complete Genome Sequence of Clostridium muelleri sp. nov. P21T, an Acid-Alcohol Producing Acetogen Isolated from Old Hay.</title>
        <authorList>
            <person name="Duncan K.E."/>
            <person name="Tanner R.S."/>
        </authorList>
    </citation>
    <scope>NUCLEOTIDE SEQUENCE [LARGE SCALE GENOMIC DNA]</scope>
    <source>
        <strain evidence="5 6">P21</strain>
    </source>
</reference>
<dbReference type="SUPFAM" id="SSF56349">
    <property type="entry name" value="DNA breaking-rejoining enzymes"/>
    <property type="match status" value="1"/>
</dbReference>
<dbReference type="Proteomes" id="UP000537131">
    <property type="component" value="Unassembled WGS sequence"/>
</dbReference>
<dbReference type="Pfam" id="PF00589">
    <property type="entry name" value="Phage_integrase"/>
    <property type="match status" value="1"/>
</dbReference>
<comment type="similarity">
    <text evidence="1">Belongs to the 'phage' integrase family.</text>
</comment>
<evidence type="ECO:0000313" key="5">
    <source>
        <dbReference type="EMBL" id="NMM62741.1"/>
    </source>
</evidence>
<dbReference type="InterPro" id="IPR011010">
    <property type="entry name" value="DNA_brk_join_enz"/>
</dbReference>